<keyword evidence="7 8" id="KW-0694">RNA-binding</keyword>
<comment type="catalytic activity">
    <reaction evidence="1 8">
        <text>Exonucleolytic cleavage in the 3'- to 5'-direction to yield nucleoside 5'-phosphates.</text>
        <dbReference type="EC" id="3.1.13.1"/>
    </reaction>
</comment>
<dbReference type="Pfam" id="PF17876">
    <property type="entry name" value="CSD2"/>
    <property type="match status" value="1"/>
</dbReference>
<organism evidence="12 13">
    <name type="scientific">Hespellia stercorisuis DSM 15480</name>
    <dbReference type="NCBI Taxonomy" id="1121950"/>
    <lineage>
        <taxon>Bacteria</taxon>
        <taxon>Bacillati</taxon>
        <taxon>Bacillota</taxon>
        <taxon>Clostridia</taxon>
        <taxon>Lachnospirales</taxon>
        <taxon>Lachnospiraceae</taxon>
        <taxon>Hespellia</taxon>
    </lineage>
</organism>
<keyword evidence="13" id="KW-1185">Reference proteome</keyword>
<dbReference type="InterPro" id="IPR011129">
    <property type="entry name" value="CSD"/>
</dbReference>
<evidence type="ECO:0000256" key="9">
    <source>
        <dbReference type="SAM" id="Coils"/>
    </source>
</evidence>
<evidence type="ECO:0000256" key="6">
    <source>
        <dbReference type="ARBA" id="ARBA00022839"/>
    </source>
</evidence>
<dbReference type="STRING" id="1121950.SAMN02745243_00755"/>
<dbReference type="GO" id="GO:0008859">
    <property type="term" value="F:exoribonuclease II activity"/>
    <property type="evidence" value="ECO:0007669"/>
    <property type="project" value="UniProtKB-UniRule"/>
</dbReference>
<dbReference type="InterPro" id="IPR050180">
    <property type="entry name" value="RNR_Ribonuclease"/>
</dbReference>
<dbReference type="AlphaFoldDB" id="A0A1M6JWP8"/>
<dbReference type="SUPFAM" id="SSF50249">
    <property type="entry name" value="Nucleic acid-binding proteins"/>
    <property type="match status" value="4"/>
</dbReference>
<dbReference type="PROSITE" id="PS50126">
    <property type="entry name" value="S1"/>
    <property type="match status" value="1"/>
</dbReference>
<dbReference type="SMART" id="SM00955">
    <property type="entry name" value="RNB"/>
    <property type="match status" value="1"/>
</dbReference>
<dbReference type="OrthoDB" id="9764149at2"/>
<comment type="subcellular location">
    <subcellularLocation>
        <location evidence="2 8">Cytoplasm</location>
    </subcellularLocation>
</comment>
<keyword evidence="3 8" id="KW-0963">Cytoplasm</keyword>
<sequence length="779" mass="89157">MNNTFEKRKKVIYDLICDDFYVPMKAKELAMLLDVPKEQRGELREVLDSLVEEGRITISKKGNYLKGESKHLVGMYQANARGFGFVILEEEESDDIFISEENTNGAFQGDKVEVIVTKSPEERRKEGKIVKILERGTTTLVGLYQKSRNFGFVKPDNQRFSRDIYIPNELSNDAVTGHKVVVELTAYGDANTKPEGRIIEIIGHINDPGTDIMSIVKGYDLPVEFSEKVMNQVERVSNEVSEADMAGRMDLRDWQMVTIDGEDAKDLDDAISLVRDGDGFKLGVHIADVSNYVQENSALDKEALKRGTSVYLVDRVIPMLPHKLSNGICSLNAGENRLALSCIMNVDNKGVVTDHVIAETVIKVDERMTYTSVAKILVDHDPEEIARYEAEVEMFGLMEELSGIIRKAREQRGSIDFDFPETKVILDENGKPIDIKPYDRNIATKIIEDFMLLANETVAEEYFWRELPFVYRTHETPDEEKIKTLSTFINNFGYHIHVGTGEVQPKEIQKLLAKVSDTPEEALICRLALRSMKQARYTPENAGHFGLAAKYYTHFTSPIRRYPDLQIHRIIKENIRGRLKGERADHYTQILPGVTLQASQMERRAEEAERETIKLKKVEYMHERIGEVFTGVISGITKWGAYVELPNTVEGLVHVTNMRDDHYEYIEDRYELIGERTHNIYKLGQPVKVELMGVDKLQRTIDFLFADEDAIPGEKNPDRMHREVRTFRPENSRKKTEKQRPGRESDKNKKKYGKNSAKKKGGKRGLRDGKDRRKANRQQ</sequence>
<feature type="domain" description="S1 motif" evidence="11">
    <location>
        <begin position="626"/>
        <end position="706"/>
    </location>
</feature>
<name>A0A1M6JWP8_9FIRM</name>
<dbReference type="RefSeq" id="WP_084533899.1">
    <property type="nucleotide sequence ID" value="NZ_FQZY01000010.1"/>
</dbReference>
<evidence type="ECO:0000256" key="8">
    <source>
        <dbReference type="HAMAP-Rule" id="MF_01895"/>
    </source>
</evidence>
<dbReference type="InterPro" id="IPR011805">
    <property type="entry name" value="RNase_R"/>
</dbReference>
<dbReference type="GO" id="GO:0006402">
    <property type="term" value="P:mRNA catabolic process"/>
    <property type="evidence" value="ECO:0007669"/>
    <property type="project" value="TreeGrafter"/>
</dbReference>
<accession>A0A1M6JWP8</accession>
<dbReference type="Pfam" id="PF00773">
    <property type="entry name" value="RNB"/>
    <property type="match status" value="1"/>
</dbReference>
<evidence type="ECO:0000256" key="1">
    <source>
        <dbReference type="ARBA" id="ARBA00001849"/>
    </source>
</evidence>
<dbReference type="HAMAP" id="MF_01895">
    <property type="entry name" value="RNase_R"/>
    <property type="match status" value="1"/>
</dbReference>
<dbReference type="PANTHER" id="PTHR23355">
    <property type="entry name" value="RIBONUCLEASE"/>
    <property type="match status" value="1"/>
</dbReference>
<dbReference type="Pfam" id="PF08206">
    <property type="entry name" value="OB_RNB"/>
    <property type="match status" value="1"/>
</dbReference>
<dbReference type="InterPro" id="IPR013223">
    <property type="entry name" value="RNase_B_OB_dom"/>
</dbReference>
<feature type="coiled-coil region" evidence="9">
    <location>
        <begin position="591"/>
        <end position="618"/>
    </location>
</feature>
<comment type="similarity">
    <text evidence="8">Belongs to the RNR ribonuclease family. RNase R subfamily.</text>
</comment>
<dbReference type="PROSITE" id="PS01175">
    <property type="entry name" value="RIBONUCLEASE_II"/>
    <property type="match status" value="1"/>
</dbReference>
<dbReference type="EC" id="3.1.13.1" evidence="8"/>
<evidence type="ECO:0000256" key="7">
    <source>
        <dbReference type="ARBA" id="ARBA00022884"/>
    </source>
</evidence>
<keyword evidence="5 8" id="KW-0378">Hydrolase</keyword>
<evidence type="ECO:0000259" key="11">
    <source>
        <dbReference type="PROSITE" id="PS50126"/>
    </source>
</evidence>
<proteinExistence type="inferred from homology"/>
<dbReference type="NCBIfam" id="TIGR00358">
    <property type="entry name" value="3_prime_RNase"/>
    <property type="match status" value="1"/>
</dbReference>
<keyword evidence="9" id="KW-0175">Coiled coil</keyword>
<evidence type="ECO:0000256" key="10">
    <source>
        <dbReference type="SAM" id="MobiDB-lite"/>
    </source>
</evidence>
<dbReference type="PANTHER" id="PTHR23355:SF9">
    <property type="entry name" value="DIS3-LIKE EXONUCLEASE 2"/>
    <property type="match status" value="1"/>
</dbReference>
<evidence type="ECO:0000256" key="2">
    <source>
        <dbReference type="ARBA" id="ARBA00004496"/>
    </source>
</evidence>
<dbReference type="Proteomes" id="UP000184301">
    <property type="component" value="Unassembled WGS sequence"/>
</dbReference>
<evidence type="ECO:0000256" key="3">
    <source>
        <dbReference type="ARBA" id="ARBA00022490"/>
    </source>
</evidence>
<dbReference type="GO" id="GO:0005829">
    <property type="term" value="C:cytosol"/>
    <property type="evidence" value="ECO:0007669"/>
    <property type="project" value="TreeGrafter"/>
</dbReference>
<gene>
    <name evidence="8" type="primary">rnr</name>
    <name evidence="12" type="ORF">SAMN02745243_00755</name>
</gene>
<dbReference type="InterPro" id="IPR003029">
    <property type="entry name" value="S1_domain"/>
</dbReference>
<dbReference type="EMBL" id="FQZY01000010">
    <property type="protein sequence ID" value="SHJ51110.1"/>
    <property type="molecule type" value="Genomic_DNA"/>
</dbReference>
<feature type="compositionally biased region" description="Basic and acidic residues" evidence="10">
    <location>
        <begin position="715"/>
        <end position="747"/>
    </location>
</feature>
<dbReference type="SMART" id="SM00316">
    <property type="entry name" value="S1"/>
    <property type="match status" value="1"/>
</dbReference>
<feature type="compositionally biased region" description="Basic residues" evidence="10">
    <location>
        <begin position="748"/>
        <end position="764"/>
    </location>
</feature>
<dbReference type="InterPro" id="IPR040476">
    <property type="entry name" value="CSD2"/>
</dbReference>
<protein>
    <recommendedName>
        <fullName evidence="8">Ribonuclease R</fullName>
        <shortName evidence="8">RNase R</shortName>
        <ecNumber evidence="8">3.1.13.1</ecNumber>
    </recommendedName>
</protein>
<evidence type="ECO:0000256" key="4">
    <source>
        <dbReference type="ARBA" id="ARBA00022722"/>
    </source>
</evidence>
<dbReference type="Pfam" id="PF00575">
    <property type="entry name" value="S1"/>
    <property type="match status" value="1"/>
</dbReference>
<evidence type="ECO:0000313" key="13">
    <source>
        <dbReference type="Proteomes" id="UP000184301"/>
    </source>
</evidence>
<dbReference type="NCBIfam" id="TIGR02063">
    <property type="entry name" value="RNase_R"/>
    <property type="match status" value="1"/>
</dbReference>
<dbReference type="InterPro" id="IPR012340">
    <property type="entry name" value="NA-bd_OB-fold"/>
</dbReference>
<keyword evidence="6 8" id="KW-0269">Exonuclease</keyword>
<dbReference type="Gene3D" id="2.40.50.140">
    <property type="entry name" value="Nucleic acid-binding proteins"/>
    <property type="match status" value="3"/>
</dbReference>
<evidence type="ECO:0000256" key="5">
    <source>
        <dbReference type="ARBA" id="ARBA00022801"/>
    </source>
</evidence>
<dbReference type="CDD" id="cd04471">
    <property type="entry name" value="S1_RNase_R"/>
    <property type="match status" value="1"/>
</dbReference>
<dbReference type="InterPro" id="IPR022966">
    <property type="entry name" value="RNase_II/R_CS"/>
</dbReference>
<dbReference type="GO" id="GO:0003723">
    <property type="term" value="F:RNA binding"/>
    <property type="evidence" value="ECO:0007669"/>
    <property type="project" value="UniProtKB-UniRule"/>
</dbReference>
<evidence type="ECO:0000313" key="12">
    <source>
        <dbReference type="EMBL" id="SHJ51110.1"/>
    </source>
</evidence>
<keyword evidence="4 8" id="KW-0540">Nuclease</keyword>
<reference evidence="12 13" key="1">
    <citation type="submission" date="2016-11" db="EMBL/GenBank/DDBJ databases">
        <authorList>
            <person name="Jaros S."/>
            <person name="Januszkiewicz K."/>
            <person name="Wedrychowicz H."/>
        </authorList>
    </citation>
    <scope>NUCLEOTIDE SEQUENCE [LARGE SCALE GENOMIC DNA]</scope>
    <source>
        <strain evidence="12 13">DSM 15480</strain>
    </source>
</reference>
<dbReference type="SMART" id="SM00357">
    <property type="entry name" value="CSP"/>
    <property type="match status" value="2"/>
</dbReference>
<comment type="function">
    <text evidence="8">3'-5' exoribonuclease that releases 5'-nucleoside monophosphates and is involved in maturation of structured RNAs.</text>
</comment>
<dbReference type="InterPro" id="IPR004476">
    <property type="entry name" value="RNase_II/RNase_R"/>
</dbReference>
<feature type="region of interest" description="Disordered" evidence="10">
    <location>
        <begin position="710"/>
        <end position="779"/>
    </location>
</feature>
<dbReference type="InterPro" id="IPR001900">
    <property type="entry name" value="RNase_II/R"/>
</dbReference>